<accession>A0AA87ZTJ6</accession>
<evidence type="ECO:0000256" key="1">
    <source>
        <dbReference type="ARBA" id="ARBA00022723"/>
    </source>
</evidence>
<keyword evidence="2" id="KW-0863">Zinc-finger</keyword>
<gene>
    <name evidence="6" type="ORF">TIFTF001_012543</name>
</gene>
<evidence type="ECO:0000313" key="6">
    <source>
        <dbReference type="EMBL" id="GMN43349.1"/>
    </source>
</evidence>
<evidence type="ECO:0000256" key="3">
    <source>
        <dbReference type="ARBA" id="ARBA00022833"/>
    </source>
</evidence>
<evidence type="ECO:0000256" key="4">
    <source>
        <dbReference type="SAM" id="SignalP"/>
    </source>
</evidence>
<dbReference type="SUPFAM" id="SSF57667">
    <property type="entry name" value="beta-beta-alpha zinc fingers"/>
    <property type="match status" value="1"/>
</dbReference>
<protein>
    <recommendedName>
        <fullName evidence="5">BED-type domain-containing protein</fullName>
    </recommendedName>
</protein>
<keyword evidence="4" id="KW-0732">Signal</keyword>
<evidence type="ECO:0000259" key="5">
    <source>
        <dbReference type="Pfam" id="PF02892"/>
    </source>
</evidence>
<organism evidence="6 7">
    <name type="scientific">Ficus carica</name>
    <name type="common">Common fig</name>
    <dbReference type="NCBI Taxonomy" id="3494"/>
    <lineage>
        <taxon>Eukaryota</taxon>
        <taxon>Viridiplantae</taxon>
        <taxon>Streptophyta</taxon>
        <taxon>Embryophyta</taxon>
        <taxon>Tracheophyta</taxon>
        <taxon>Spermatophyta</taxon>
        <taxon>Magnoliopsida</taxon>
        <taxon>eudicotyledons</taxon>
        <taxon>Gunneridae</taxon>
        <taxon>Pentapetalae</taxon>
        <taxon>rosids</taxon>
        <taxon>fabids</taxon>
        <taxon>Rosales</taxon>
        <taxon>Moraceae</taxon>
        <taxon>Ficeae</taxon>
        <taxon>Ficus</taxon>
    </lineage>
</organism>
<dbReference type="SMART" id="SM00614">
    <property type="entry name" value="ZnF_BED"/>
    <property type="match status" value="1"/>
</dbReference>
<dbReference type="GO" id="GO:0006357">
    <property type="term" value="P:regulation of transcription by RNA polymerase II"/>
    <property type="evidence" value="ECO:0007669"/>
    <property type="project" value="TreeGrafter"/>
</dbReference>
<dbReference type="Proteomes" id="UP001187192">
    <property type="component" value="Unassembled WGS sequence"/>
</dbReference>
<feature type="signal peptide" evidence="4">
    <location>
        <begin position="1"/>
        <end position="18"/>
    </location>
</feature>
<dbReference type="AlphaFoldDB" id="A0AA87ZTJ6"/>
<dbReference type="PANTHER" id="PTHR34396">
    <property type="entry name" value="OS03G0264950 PROTEIN-RELATED"/>
    <property type="match status" value="1"/>
</dbReference>
<dbReference type="GO" id="GO:0008270">
    <property type="term" value="F:zinc ion binding"/>
    <property type="evidence" value="ECO:0007669"/>
    <property type="project" value="UniProtKB-KW"/>
</dbReference>
<keyword evidence="1" id="KW-0479">Metal-binding</keyword>
<dbReference type="GO" id="GO:1990837">
    <property type="term" value="F:sequence-specific double-stranded DNA binding"/>
    <property type="evidence" value="ECO:0007669"/>
    <property type="project" value="TreeGrafter"/>
</dbReference>
<keyword evidence="7" id="KW-1185">Reference proteome</keyword>
<reference evidence="6" key="1">
    <citation type="submission" date="2023-07" db="EMBL/GenBank/DDBJ databases">
        <title>draft genome sequence of fig (Ficus carica).</title>
        <authorList>
            <person name="Takahashi T."/>
            <person name="Nishimura K."/>
        </authorList>
    </citation>
    <scope>NUCLEOTIDE SEQUENCE</scope>
</reference>
<dbReference type="Pfam" id="PF02892">
    <property type="entry name" value="zf-BED"/>
    <property type="match status" value="1"/>
</dbReference>
<evidence type="ECO:0000313" key="7">
    <source>
        <dbReference type="Proteomes" id="UP001187192"/>
    </source>
</evidence>
<dbReference type="InterPro" id="IPR003656">
    <property type="entry name" value="Znf_BED"/>
</dbReference>
<keyword evidence="3" id="KW-0862">Zinc</keyword>
<dbReference type="PANTHER" id="PTHR34396:SF24">
    <property type="entry name" value="BED-TYPE DOMAIN-CONTAINING PROTEIN"/>
    <property type="match status" value="1"/>
</dbReference>
<proteinExistence type="predicted"/>
<evidence type="ECO:0000256" key="2">
    <source>
        <dbReference type="ARBA" id="ARBA00022771"/>
    </source>
</evidence>
<sequence length="270" mass="29479">MGLSLQLSMSSFFLLSLGTRPSTIVPHALTSRLLQASETNLLSGLPNLPLPSPLGSGHLRSTISCLTRSRPHLLQASDLPLPLPLPIGTSDSESAISPLLMDHVDLESQSENIDLEKASNVDIDLDEDVIELEGSDPNQPSKKKRLKSKVWEFFDVLPLGSDKKLKSACKKCGQQYLASSKYGTGNMLKHIKTCPRIDTRDSGQMLLTRESEYKLKLVEGANVTPPSSNKKDKVGIKTIDQDMNDVIQNVVNLNIDEEKTVDQDSNSGCA</sequence>
<feature type="domain" description="BED-type" evidence="5">
    <location>
        <begin position="148"/>
        <end position="194"/>
    </location>
</feature>
<feature type="chain" id="PRO_5041717684" description="BED-type domain-containing protein" evidence="4">
    <location>
        <begin position="19"/>
        <end position="270"/>
    </location>
</feature>
<name>A0AA87ZTJ6_FICCA</name>
<dbReference type="GO" id="GO:0005634">
    <property type="term" value="C:nucleus"/>
    <property type="evidence" value="ECO:0007669"/>
    <property type="project" value="TreeGrafter"/>
</dbReference>
<comment type="caution">
    <text evidence="6">The sequence shown here is derived from an EMBL/GenBank/DDBJ whole genome shotgun (WGS) entry which is preliminary data.</text>
</comment>
<dbReference type="InterPro" id="IPR036236">
    <property type="entry name" value="Znf_C2H2_sf"/>
</dbReference>
<dbReference type="EMBL" id="BTGU01000016">
    <property type="protein sequence ID" value="GMN43349.1"/>
    <property type="molecule type" value="Genomic_DNA"/>
</dbReference>
<dbReference type="InterPro" id="IPR053031">
    <property type="entry name" value="Cuticle_assoc_protein"/>
</dbReference>